<dbReference type="EMBL" id="FN653026">
    <property type="protein sequence ID" value="CBY07725.1"/>
    <property type="molecule type" value="Genomic_DNA"/>
</dbReference>
<keyword evidence="3" id="KW-1185">Reference proteome</keyword>
<dbReference type="GO" id="GO:0006631">
    <property type="term" value="P:fatty acid metabolic process"/>
    <property type="evidence" value="ECO:0007669"/>
    <property type="project" value="TreeGrafter"/>
</dbReference>
<dbReference type="GO" id="GO:0047617">
    <property type="term" value="F:fatty acyl-CoA hydrolase activity"/>
    <property type="evidence" value="ECO:0007669"/>
    <property type="project" value="TreeGrafter"/>
</dbReference>
<dbReference type="PANTHER" id="PTHR10824:SF17">
    <property type="entry name" value="ACYL-COENZYME A THIOESTERASE 6"/>
    <property type="match status" value="1"/>
</dbReference>
<dbReference type="Pfam" id="PF08840">
    <property type="entry name" value="BAAT_C"/>
    <property type="match status" value="1"/>
</dbReference>
<accession>E4X629</accession>
<dbReference type="InterPro" id="IPR029058">
    <property type="entry name" value="AB_hydrolase_fold"/>
</dbReference>
<sequence length="278" mass="31239">MQKIRLGSGFPSLKFAKKTTRSVPVKVTTTDGFGNAFISKSTIDSSETSSSLTLSSKKLRDMVSLGKCEKKTAFMIPEFESFEIDVEVDGEKQRLQVESGVGDTIVKEEWRGEYVCNVFYPSTGGPFKVIIHTNGGVSLMQDARSQMLANLGYLVVEVGYNLPQYGQELIFLRQEMHLEYFEAIIRRALKHEKAYGEEVCFIGHSKGADLALFTSVACPELVALTICSSVCSEAVMKFGDIKLLLDWSWNTTEKDRLKEAAVYRHVWSRIQQMLTDHF</sequence>
<name>E4X629_OIKDI</name>
<dbReference type="AlphaFoldDB" id="E4X629"/>
<organism evidence="2">
    <name type="scientific">Oikopleura dioica</name>
    <name type="common">Tunicate</name>
    <dbReference type="NCBI Taxonomy" id="34765"/>
    <lineage>
        <taxon>Eukaryota</taxon>
        <taxon>Metazoa</taxon>
        <taxon>Chordata</taxon>
        <taxon>Tunicata</taxon>
        <taxon>Appendicularia</taxon>
        <taxon>Copelata</taxon>
        <taxon>Oikopleuridae</taxon>
        <taxon>Oikopleura</taxon>
    </lineage>
</organism>
<dbReference type="GO" id="GO:0006637">
    <property type="term" value="P:acyl-CoA metabolic process"/>
    <property type="evidence" value="ECO:0007669"/>
    <property type="project" value="TreeGrafter"/>
</dbReference>
<dbReference type="SUPFAM" id="SSF53474">
    <property type="entry name" value="alpha/beta-Hydrolases"/>
    <property type="match status" value="1"/>
</dbReference>
<dbReference type="PANTHER" id="PTHR10824">
    <property type="entry name" value="ACYL-COENZYME A THIOESTERASE-RELATED"/>
    <property type="match status" value="1"/>
</dbReference>
<reference evidence="2" key="1">
    <citation type="journal article" date="2010" name="Science">
        <title>Plasticity of animal genome architecture unmasked by rapid evolution of a pelagic tunicate.</title>
        <authorList>
            <person name="Denoeud F."/>
            <person name="Henriet S."/>
            <person name="Mungpakdee S."/>
            <person name="Aury J.M."/>
            <person name="Da Silva C."/>
            <person name="Brinkmann H."/>
            <person name="Mikhaleva J."/>
            <person name="Olsen L.C."/>
            <person name="Jubin C."/>
            <person name="Canestro C."/>
            <person name="Bouquet J.M."/>
            <person name="Danks G."/>
            <person name="Poulain J."/>
            <person name="Campsteijn C."/>
            <person name="Adamski M."/>
            <person name="Cross I."/>
            <person name="Yadetie F."/>
            <person name="Muffato M."/>
            <person name="Louis A."/>
            <person name="Butcher S."/>
            <person name="Tsagkogeorga G."/>
            <person name="Konrad A."/>
            <person name="Singh S."/>
            <person name="Jensen M.F."/>
            <person name="Cong E.H."/>
            <person name="Eikeseth-Otteraa H."/>
            <person name="Noel B."/>
            <person name="Anthouard V."/>
            <person name="Porcel B.M."/>
            <person name="Kachouri-Lafond R."/>
            <person name="Nishino A."/>
            <person name="Ugolini M."/>
            <person name="Chourrout P."/>
            <person name="Nishida H."/>
            <person name="Aasland R."/>
            <person name="Huzurbazar S."/>
            <person name="Westhof E."/>
            <person name="Delsuc F."/>
            <person name="Lehrach H."/>
            <person name="Reinhardt R."/>
            <person name="Weissenbach J."/>
            <person name="Roy S.W."/>
            <person name="Artiguenave F."/>
            <person name="Postlethwait J.H."/>
            <person name="Manak J.R."/>
            <person name="Thompson E.M."/>
            <person name="Jaillon O."/>
            <person name="Du Pasquier L."/>
            <person name="Boudinot P."/>
            <person name="Liberles D.A."/>
            <person name="Volff J.N."/>
            <person name="Philippe H."/>
            <person name="Lenhard B."/>
            <person name="Roest Crollius H."/>
            <person name="Wincker P."/>
            <person name="Chourrout D."/>
        </authorList>
    </citation>
    <scope>NUCLEOTIDE SEQUENCE [LARGE SCALE GENOMIC DNA]</scope>
</reference>
<gene>
    <name evidence="2" type="ORF">GSOID_T00002717001</name>
</gene>
<dbReference type="InterPro" id="IPR014940">
    <property type="entry name" value="BAAT_C"/>
</dbReference>
<dbReference type="InParanoid" id="E4X629"/>
<dbReference type="Gene3D" id="3.40.50.1820">
    <property type="entry name" value="alpha/beta hydrolase"/>
    <property type="match status" value="1"/>
</dbReference>
<evidence type="ECO:0000313" key="2">
    <source>
        <dbReference type="EMBL" id="CBY07725.1"/>
    </source>
</evidence>
<evidence type="ECO:0000313" key="3">
    <source>
        <dbReference type="Proteomes" id="UP000001307"/>
    </source>
</evidence>
<dbReference type="Proteomes" id="UP000001307">
    <property type="component" value="Unassembled WGS sequence"/>
</dbReference>
<protein>
    <recommendedName>
        <fullName evidence="1">BAAT/Acyl-CoA thioester hydrolase C-terminal domain-containing protein</fullName>
    </recommendedName>
</protein>
<feature type="domain" description="BAAT/Acyl-CoA thioester hydrolase C-terminal" evidence="1">
    <location>
        <begin position="176"/>
        <end position="235"/>
    </location>
</feature>
<evidence type="ECO:0000259" key="1">
    <source>
        <dbReference type="Pfam" id="PF08840"/>
    </source>
</evidence>
<proteinExistence type="predicted"/>
<dbReference type="OrthoDB" id="10387352at2759"/>